<keyword evidence="11" id="KW-0739">Sodium transport</keyword>
<gene>
    <name evidence="13" type="ORF">METZ01_LOCUS49242</name>
</gene>
<feature type="transmembrane region" description="Helical" evidence="12">
    <location>
        <begin position="157"/>
        <end position="176"/>
    </location>
</feature>
<keyword evidence="8" id="KW-0915">Sodium</keyword>
<accession>A0A381RZA5</accession>
<feature type="transmembrane region" description="Helical" evidence="12">
    <location>
        <begin position="379"/>
        <end position="402"/>
    </location>
</feature>
<keyword evidence="10 12" id="KW-0472">Membrane</keyword>
<comment type="subcellular location">
    <subcellularLocation>
        <location evidence="1">Cell membrane</location>
        <topology evidence="1">Multi-pass membrane protein</topology>
    </subcellularLocation>
</comment>
<dbReference type="CDD" id="cd10322">
    <property type="entry name" value="SLC5sbd"/>
    <property type="match status" value="1"/>
</dbReference>
<feature type="transmembrane region" description="Helical" evidence="12">
    <location>
        <begin position="6"/>
        <end position="24"/>
    </location>
</feature>
<evidence type="ECO:0000256" key="7">
    <source>
        <dbReference type="ARBA" id="ARBA00022989"/>
    </source>
</evidence>
<keyword evidence="7 12" id="KW-1133">Transmembrane helix</keyword>
<dbReference type="InterPro" id="IPR050277">
    <property type="entry name" value="Sodium:Solute_Symporter"/>
</dbReference>
<evidence type="ECO:0000313" key="13">
    <source>
        <dbReference type="EMBL" id="SUZ96388.1"/>
    </source>
</evidence>
<feature type="transmembrane region" description="Helical" evidence="12">
    <location>
        <begin position="80"/>
        <end position="98"/>
    </location>
</feature>
<organism evidence="13">
    <name type="scientific">marine metagenome</name>
    <dbReference type="NCBI Taxonomy" id="408172"/>
    <lineage>
        <taxon>unclassified sequences</taxon>
        <taxon>metagenomes</taxon>
        <taxon>ecological metagenomes</taxon>
    </lineage>
</organism>
<reference evidence="13" key="1">
    <citation type="submission" date="2018-05" db="EMBL/GenBank/DDBJ databases">
        <authorList>
            <person name="Lanie J.A."/>
            <person name="Ng W.-L."/>
            <person name="Kazmierczak K.M."/>
            <person name="Andrzejewski T.M."/>
            <person name="Davidsen T.M."/>
            <person name="Wayne K.J."/>
            <person name="Tettelin H."/>
            <person name="Glass J.I."/>
            <person name="Rusch D."/>
            <person name="Podicherti R."/>
            <person name="Tsui H.-C.T."/>
            <person name="Winkler M.E."/>
        </authorList>
    </citation>
    <scope>NUCLEOTIDE SEQUENCE</scope>
</reference>
<evidence type="ECO:0000256" key="8">
    <source>
        <dbReference type="ARBA" id="ARBA00023053"/>
    </source>
</evidence>
<dbReference type="GO" id="GO:0005886">
    <property type="term" value="C:plasma membrane"/>
    <property type="evidence" value="ECO:0007669"/>
    <property type="project" value="UniProtKB-SubCell"/>
</dbReference>
<dbReference type="Gene3D" id="1.20.1730.10">
    <property type="entry name" value="Sodium/glucose cotransporter"/>
    <property type="match status" value="1"/>
</dbReference>
<evidence type="ECO:0000256" key="4">
    <source>
        <dbReference type="ARBA" id="ARBA00022475"/>
    </source>
</evidence>
<feature type="transmembrane region" description="Helical" evidence="12">
    <location>
        <begin position="277"/>
        <end position="299"/>
    </location>
</feature>
<feature type="transmembrane region" description="Helical" evidence="12">
    <location>
        <begin position="45"/>
        <end position="68"/>
    </location>
</feature>
<dbReference type="GO" id="GO:0006814">
    <property type="term" value="P:sodium ion transport"/>
    <property type="evidence" value="ECO:0007669"/>
    <property type="project" value="UniProtKB-KW"/>
</dbReference>
<dbReference type="InterPro" id="IPR001734">
    <property type="entry name" value="Na/solute_symporter"/>
</dbReference>
<keyword evidence="6" id="KW-0769">Symport</keyword>
<evidence type="ECO:0000256" key="9">
    <source>
        <dbReference type="ARBA" id="ARBA00023065"/>
    </source>
</evidence>
<feature type="transmembrane region" description="Helical" evidence="12">
    <location>
        <begin position="408"/>
        <end position="431"/>
    </location>
</feature>
<comment type="similarity">
    <text evidence="2">Belongs to the sodium:solute symporter (SSF) (TC 2.A.21) family.</text>
</comment>
<evidence type="ECO:0000256" key="10">
    <source>
        <dbReference type="ARBA" id="ARBA00023136"/>
    </source>
</evidence>
<feature type="transmembrane region" description="Helical" evidence="12">
    <location>
        <begin position="438"/>
        <end position="458"/>
    </location>
</feature>
<dbReference type="Pfam" id="PF00474">
    <property type="entry name" value="SSF"/>
    <property type="match status" value="1"/>
</dbReference>
<evidence type="ECO:0000256" key="3">
    <source>
        <dbReference type="ARBA" id="ARBA00022448"/>
    </source>
</evidence>
<dbReference type="PANTHER" id="PTHR48086">
    <property type="entry name" value="SODIUM/PROLINE SYMPORTER-RELATED"/>
    <property type="match status" value="1"/>
</dbReference>
<evidence type="ECO:0000256" key="11">
    <source>
        <dbReference type="ARBA" id="ARBA00023201"/>
    </source>
</evidence>
<evidence type="ECO:0000256" key="2">
    <source>
        <dbReference type="ARBA" id="ARBA00006434"/>
    </source>
</evidence>
<dbReference type="EMBL" id="UINC01002411">
    <property type="protein sequence ID" value="SUZ96388.1"/>
    <property type="molecule type" value="Genomic_DNA"/>
</dbReference>
<sequence length="520" mass="55701">MDLATWSWIFMVVYISGMLAIGVIGQRRVKHADDFATARGSYGPIFLAFAFAATTASGATFLGGPGLGYQWGFASQWGNFLYPIGVYFGVLISMRLIATTGNKFGNRSIPEFLGDRYQSEGIRIMVSIFSLVLFFYLAGQLVSGLVMFEIFLGLSPFWALLITTTVLLFYVVLGGAHADILTDGVQGVMMLILAIVVIVLALTGFGVDGGLSGLIDRLETQNSNLVQPLNPESALTHSWWSIIAVLFAHIPLGLLPHLGNKLWALKGVGDQRTFIKLAFLFGLTLGMMGLGGLLARALLGDALLLEGANPNQALPLVFIELFPTWLAALIGVGILAAIMSTADGLVVSSSQIVANDLYRRSIAPRLRKTPSEDQLDQQVLTISRVTTVVVLVIAMGLAWTLMETNIALIVWIGTGGMMAAFAGPLVVGALWRGVTRAGAYTGLASGFVTFLILHTQLLDPSWFGSGWLHGAVVWLHGEGPNPFSCAAMGEAVSVSLTFLVSRSTQPLPQSHLEDMFTEAA</sequence>
<proteinExistence type="inferred from homology"/>
<name>A0A381RZA5_9ZZZZ</name>
<dbReference type="InterPro" id="IPR038377">
    <property type="entry name" value="Na/Glc_symporter_sf"/>
</dbReference>
<keyword evidence="9" id="KW-0406">Ion transport</keyword>
<feature type="transmembrane region" description="Helical" evidence="12">
    <location>
        <begin position="126"/>
        <end position="151"/>
    </location>
</feature>
<dbReference type="PROSITE" id="PS50283">
    <property type="entry name" value="NA_SOLUT_SYMP_3"/>
    <property type="match status" value="1"/>
</dbReference>
<evidence type="ECO:0000256" key="5">
    <source>
        <dbReference type="ARBA" id="ARBA00022692"/>
    </source>
</evidence>
<keyword evidence="3" id="KW-0813">Transport</keyword>
<dbReference type="PANTHER" id="PTHR48086:SF3">
    <property type="entry name" value="SODIUM_PROLINE SYMPORTER"/>
    <property type="match status" value="1"/>
</dbReference>
<evidence type="ECO:0000256" key="6">
    <source>
        <dbReference type="ARBA" id="ARBA00022847"/>
    </source>
</evidence>
<feature type="transmembrane region" description="Helical" evidence="12">
    <location>
        <begin position="238"/>
        <end position="256"/>
    </location>
</feature>
<dbReference type="AlphaFoldDB" id="A0A381RZA5"/>
<feature type="transmembrane region" description="Helical" evidence="12">
    <location>
        <begin position="188"/>
        <end position="207"/>
    </location>
</feature>
<feature type="transmembrane region" description="Helical" evidence="12">
    <location>
        <begin position="325"/>
        <end position="358"/>
    </location>
</feature>
<evidence type="ECO:0000256" key="1">
    <source>
        <dbReference type="ARBA" id="ARBA00004651"/>
    </source>
</evidence>
<keyword evidence="5 12" id="KW-0812">Transmembrane</keyword>
<dbReference type="GO" id="GO:0015293">
    <property type="term" value="F:symporter activity"/>
    <property type="evidence" value="ECO:0007669"/>
    <property type="project" value="UniProtKB-KW"/>
</dbReference>
<evidence type="ECO:0008006" key="14">
    <source>
        <dbReference type="Google" id="ProtNLM"/>
    </source>
</evidence>
<keyword evidence="4" id="KW-1003">Cell membrane</keyword>
<evidence type="ECO:0000256" key="12">
    <source>
        <dbReference type="SAM" id="Phobius"/>
    </source>
</evidence>
<protein>
    <recommendedName>
        <fullName evidence="14">Sodium:pantothenate symporter</fullName>
    </recommendedName>
</protein>